<name>A0ACC2K3D1_PERAE</name>
<organism evidence="1 2">
    <name type="scientific">Persea americana</name>
    <name type="common">Avocado</name>
    <dbReference type="NCBI Taxonomy" id="3435"/>
    <lineage>
        <taxon>Eukaryota</taxon>
        <taxon>Viridiplantae</taxon>
        <taxon>Streptophyta</taxon>
        <taxon>Embryophyta</taxon>
        <taxon>Tracheophyta</taxon>
        <taxon>Spermatophyta</taxon>
        <taxon>Magnoliopsida</taxon>
        <taxon>Magnoliidae</taxon>
        <taxon>Laurales</taxon>
        <taxon>Lauraceae</taxon>
        <taxon>Persea</taxon>
    </lineage>
</organism>
<protein>
    <submittedName>
        <fullName evidence="1">Uncharacterized protein</fullName>
    </submittedName>
</protein>
<comment type="caution">
    <text evidence="1">The sequence shown here is derived from an EMBL/GenBank/DDBJ whole genome shotgun (WGS) entry which is preliminary data.</text>
</comment>
<sequence>MGRFHCYVVYRGRQLGIYQTWTECKAQVLGYPNAKFKQFSSIEEARIIIGLTKIYATSSGYAFKAL</sequence>
<dbReference type="EMBL" id="CM056820">
    <property type="protein sequence ID" value="KAJ8615590.1"/>
    <property type="molecule type" value="Genomic_DNA"/>
</dbReference>
<dbReference type="Proteomes" id="UP001234297">
    <property type="component" value="Chromosome 12"/>
</dbReference>
<evidence type="ECO:0000313" key="1">
    <source>
        <dbReference type="EMBL" id="KAJ8615590.1"/>
    </source>
</evidence>
<gene>
    <name evidence="1" type="ORF">MRB53_034962</name>
</gene>
<proteinExistence type="predicted"/>
<reference evidence="1 2" key="1">
    <citation type="journal article" date="2022" name="Hortic Res">
        <title>A haplotype resolved chromosomal level avocado genome allows analysis of novel avocado genes.</title>
        <authorList>
            <person name="Nath O."/>
            <person name="Fletcher S.J."/>
            <person name="Hayward A."/>
            <person name="Shaw L.M."/>
            <person name="Masouleh A.K."/>
            <person name="Furtado A."/>
            <person name="Henry R.J."/>
            <person name="Mitter N."/>
        </authorList>
    </citation>
    <scope>NUCLEOTIDE SEQUENCE [LARGE SCALE GENOMIC DNA]</scope>
    <source>
        <strain evidence="2">cv. Hass</strain>
    </source>
</reference>
<accession>A0ACC2K3D1</accession>
<evidence type="ECO:0000313" key="2">
    <source>
        <dbReference type="Proteomes" id="UP001234297"/>
    </source>
</evidence>
<keyword evidence="2" id="KW-1185">Reference proteome</keyword>